<gene>
    <name evidence="1" type="ORF">CHARACLAT_031209</name>
</gene>
<dbReference type="EMBL" id="JAHUTJ010004953">
    <property type="protein sequence ID" value="MED6266007.1"/>
    <property type="molecule type" value="Genomic_DNA"/>
</dbReference>
<keyword evidence="2" id="KW-1185">Reference proteome</keyword>
<evidence type="ECO:0000313" key="1">
    <source>
        <dbReference type="EMBL" id="MED6266007.1"/>
    </source>
</evidence>
<evidence type="ECO:0008006" key="3">
    <source>
        <dbReference type="Google" id="ProtNLM"/>
    </source>
</evidence>
<reference evidence="1 2" key="1">
    <citation type="submission" date="2021-06" db="EMBL/GenBank/DDBJ databases">
        <authorList>
            <person name="Palmer J.M."/>
        </authorList>
    </citation>
    <scope>NUCLEOTIDE SEQUENCE [LARGE SCALE GENOMIC DNA]</scope>
    <source>
        <strain evidence="1 2">CL_MEX2019</strain>
        <tissue evidence="1">Muscle</tissue>
    </source>
</reference>
<proteinExistence type="predicted"/>
<name>A0ABU7CSU2_9TELE</name>
<accession>A0ABU7CSU2</accession>
<comment type="caution">
    <text evidence="1">The sequence shown here is derived from an EMBL/GenBank/DDBJ whole genome shotgun (WGS) entry which is preliminary data.</text>
</comment>
<dbReference type="Proteomes" id="UP001352852">
    <property type="component" value="Unassembled WGS sequence"/>
</dbReference>
<protein>
    <recommendedName>
        <fullName evidence="3">Secreted protein</fullName>
    </recommendedName>
</protein>
<organism evidence="1 2">
    <name type="scientific">Characodon lateralis</name>
    <dbReference type="NCBI Taxonomy" id="208331"/>
    <lineage>
        <taxon>Eukaryota</taxon>
        <taxon>Metazoa</taxon>
        <taxon>Chordata</taxon>
        <taxon>Craniata</taxon>
        <taxon>Vertebrata</taxon>
        <taxon>Euteleostomi</taxon>
        <taxon>Actinopterygii</taxon>
        <taxon>Neopterygii</taxon>
        <taxon>Teleostei</taxon>
        <taxon>Neoteleostei</taxon>
        <taxon>Acanthomorphata</taxon>
        <taxon>Ovalentaria</taxon>
        <taxon>Atherinomorphae</taxon>
        <taxon>Cyprinodontiformes</taxon>
        <taxon>Goodeidae</taxon>
        <taxon>Characodon</taxon>
    </lineage>
</organism>
<sequence>MFFFLWPFFHKVQLYIQHTAYCGPIDRYSSLCCGTLQPLQDDLWSLCCPQINVLLAWSVRSGGQPSLDRSVVVPCVFHVKMKDLIVFWGNFKDLNTFYNPTLTCTSQQLCH</sequence>
<evidence type="ECO:0000313" key="2">
    <source>
        <dbReference type="Proteomes" id="UP001352852"/>
    </source>
</evidence>